<protein>
    <submittedName>
        <fullName evidence="3">Nucleotide-binding universal stress UspA family protein</fullName>
    </submittedName>
</protein>
<evidence type="ECO:0000313" key="3">
    <source>
        <dbReference type="EMBL" id="MBB5055286.1"/>
    </source>
</evidence>
<dbReference type="PRINTS" id="PR01438">
    <property type="entry name" value="UNVRSLSTRESS"/>
</dbReference>
<evidence type="ECO:0000256" key="1">
    <source>
        <dbReference type="ARBA" id="ARBA00008791"/>
    </source>
</evidence>
<comment type="caution">
    <text evidence="3">The sequence shown here is derived from an EMBL/GenBank/DDBJ whole genome shotgun (WGS) entry which is preliminary data.</text>
</comment>
<dbReference type="PANTHER" id="PTHR46268:SF15">
    <property type="entry name" value="UNIVERSAL STRESS PROTEIN HP_0031"/>
    <property type="match status" value="1"/>
</dbReference>
<evidence type="ECO:0000313" key="4">
    <source>
        <dbReference type="Proteomes" id="UP000521227"/>
    </source>
</evidence>
<dbReference type="EMBL" id="JACHIJ010000014">
    <property type="protein sequence ID" value="MBB5055286.1"/>
    <property type="molecule type" value="Genomic_DNA"/>
</dbReference>
<dbReference type="Gene3D" id="3.40.50.12370">
    <property type="match status" value="1"/>
</dbReference>
<dbReference type="SUPFAM" id="SSF52402">
    <property type="entry name" value="Adenine nucleotide alpha hydrolases-like"/>
    <property type="match status" value="1"/>
</dbReference>
<dbReference type="CDD" id="cd00293">
    <property type="entry name" value="USP-like"/>
    <property type="match status" value="1"/>
</dbReference>
<proteinExistence type="inferred from homology"/>
<dbReference type="AlphaFoldDB" id="A0A840NF19"/>
<dbReference type="InterPro" id="IPR006015">
    <property type="entry name" value="Universal_stress_UspA"/>
</dbReference>
<organism evidence="3 4">
    <name type="scientific">Afipia massiliensis</name>
    <dbReference type="NCBI Taxonomy" id="211460"/>
    <lineage>
        <taxon>Bacteria</taxon>
        <taxon>Pseudomonadati</taxon>
        <taxon>Pseudomonadota</taxon>
        <taxon>Alphaproteobacteria</taxon>
        <taxon>Hyphomicrobiales</taxon>
        <taxon>Nitrobacteraceae</taxon>
        <taxon>Afipia</taxon>
    </lineage>
</organism>
<evidence type="ECO:0000259" key="2">
    <source>
        <dbReference type="Pfam" id="PF00582"/>
    </source>
</evidence>
<reference evidence="3 4" key="1">
    <citation type="submission" date="2020-08" db="EMBL/GenBank/DDBJ databases">
        <title>Genomic Encyclopedia of Type Strains, Phase IV (KMG-IV): sequencing the most valuable type-strain genomes for metagenomic binning, comparative biology and taxonomic classification.</title>
        <authorList>
            <person name="Goeker M."/>
        </authorList>
    </citation>
    <scope>NUCLEOTIDE SEQUENCE [LARGE SCALE GENOMIC DNA]</scope>
    <source>
        <strain evidence="3 4">DSM 17498</strain>
    </source>
</reference>
<comment type="similarity">
    <text evidence="1">Belongs to the universal stress protein A family.</text>
</comment>
<sequence length="277" mass="30212">MFKDIILNLERDKSRDSVRDYAISIAEAFDSHIAGVAFADGSGIPGFLTPDFPPQVLAGIIAEQEKSARDAVARFEVAAKRSLLSVEPRLVTQSESGPPSMFSAMARRFDLSVVMQSYDDQEANNDILIEATLFDSGRPLIVVPYIQKDGLKFDRIVCCWDGSRAATRAINDALPLLKKSQAVELFIVRNEKTAGEREIRGVEIGSHLARHGIKVEVETMPAADIDVADAVLSHVSDCSANMIVMGGYGHSRLREFVFGGATRGILSTMTVPVFLSH</sequence>
<dbReference type="Proteomes" id="UP000521227">
    <property type="component" value="Unassembled WGS sequence"/>
</dbReference>
<dbReference type="Pfam" id="PF00582">
    <property type="entry name" value="Usp"/>
    <property type="match status" value="1"/>
</dbReference>
<accession>A0A840NF19</accession>
<name>A0A840NF19_9BRAD</name>
<dbReference type="InterPro" id="IPR006016">
    <property type="entry name" value="UspA"/>
</dbReference>
<dbReference type="PANTHER" id="PTHR46268">
    <property type="entry name" value="STRESS RESPONSE PROTEIN NHAX"/>
    <property type="match status" value="1"/>
</dbReference>
<dbReference type="RefSeq" id="WP_184090735.1">
    <property type="nucleotide sequence ID" value="NZ_JACHIJ010000014.1"/>
</dbReference>
<gene>
    <name evidence="3" type="ORF">HNQ36_005297</name>
</gene>
<feature type="domain" description="UspA" evidence="2">
    <location>
        <begin position="153"/>
        <end position="275"/>
    </location>
</feature>